<keyword evidence="7" id="KW-1185">Reference proteome</keyword>
<feature type="region of interest" description="Disordered" evidence="5">
    <location>
        <begin position="253"/>
        <end position="302"/>
    </location>
</feature>
<evidence type="ECO:0008006" key="8">
    <source>
        <dbReference type="Google" id="ProtNLM"/>
    </source>
</evidence>
<dbReference type="GO" id="GO:0005829">
    <property type="term" value="C:cytosol"/>
    <property type="evidence" value="ECO:0007669"/>
    <property type="project" value="TreeGrafter"/>
</dbReference>
<dbReference type="GO" id="GO:0000387">
    <property type="term" value="P:spliceosomal snRNP assembly"/>
    <property type="evidence" value="ECO:0007669"/>
    <property type="project" value="TreeGrafter"/>
</dbReference>
<evidence type="ECO:0000256" key="1">
    <source>
        <dbReference type="ARBA" id="ARBA00004123"/>
    </source>
</evidence>
<reference evidence="6 7" key="1">
    <citation type="submission" date="2016-10" db="EMBL/GenBank/DDBJ databases">
        <title>Draft genome sequence of Coniochaeta ligniaria NRRL30616, a lignocellulolytic fungus for bioabatement of inhibitors in plant biomass hydrolysates.</title>
        <authorList>
            <consortium name="DOE Joint Genome Institute"/>
            <person name="Jimenez D.J."/>
            <person name="Hector R.E."/>
            <person name="Riley R."/>
            <person name="Sun H."/>
            <person name="Grigoriev I.V."/>
            <person name="Van Elsas J.D."/>
            <person name="Nichols N.N."/>
        </authorList>
    </citation>
    <scope>NUCLEOTIDE SEQUENCE [LARGE SCALE GENOMIC DNA]</scope>
    <source>
        <strain evidence="6 7">NRRL 30616</strain>
    </source>
</reference>
<evidence type="ECO:0000313" key="7">
    <source>
        <dbReference type="Proteomes" id="UP000182658"/>
    </source>
</evidence>
<dbReference type="Pfam" id="PF03517">
    <property type="entry name" value="Voldacs"/>
    <property type="match status" value="1"/>
</dbReference>
<dbReference type="EMBL" id="KV875097">
    <property type="protein sequence ID" value="OIW30327.1"/>
    <property type="molecule type" value="Genomic_DNA"/>
</dbReference>
<protein>
    <recommendedName>
        <fullName evidence="8">Benzoylformate decarboxylase</fullName>
    </recommendedName>
</protein>
<gene>
    <name evidence="6" type="ORF">CONLIGDRAFT_363864</name>
</gene>
<dbReference type="PANTHER" id="PTHR21399:SF0">
    <property type="entry name" value="METHYLOSOME SUBUNIT PICLN"/>
    <property type="match status" value="1"/>
</dbReference>
<comment type="subcellular location">
    <subcellularLocation>
        <location evidence="2">Cytoplasm</location>
    </subcellularLocation>
    <subcellularLocation>
        <location evidence="1">Nucleus</location>
    </subcellularLocation>
</comment>
<dbReference type="InterPro" id="IPR039924">
    <property type="entry name" value="ICln/Lot5/Saf5"/>
</dbReference>
<dbReference type="AlphaFoldDB" id="A0A1J7IRP1"/>
<feature type="region of interest" description="Disordered" evidence="5">
    <location>
        <begin position="210"/>
        <end position="238"/>
    </location>
</feature>
<evidence type="ECO:0000256" key="2">
    <source>
        <dbReference type="ARBA" id="ARBA00004496"/>
    </source>
</evidence>
<dbReference type="Gene3D" id="2.30.29.30">
    <property type="entry name" value="Pleckstrin-homology domain (PH domain)/Phosphotyrosine-binding domain (PTB)"/>
    <property type="match status" value="1"/>
</dbReference>
<keyword evidence="3" id="KW-0963">Cytoplasm</keyword>
<name>A0A1J7IRP1_9PEZI</name>
<evidence type="ECO:0000256" key="5">
    <source>
        <dbReference type="SAM" id="MobiDB-lite"/>
    </source>
</evidence>
<proteinExistence type="predicted"/>
<dbReference type="OrthoDB" id="19714at2759"/>
<accession>A0A1J7IRP1</accession>
<keyword evidence="4" id="KW-0539">Nucleus</keyword>
<organism evidence="6 7">
    <name type="scientific">Coniochaeta ligniaria NRRL 30616</name>
    <dbReference type="NCBI Taxonomy" id="1408157"/>
    <lineage>
        <taxon>Eukaryota</taxon>
        <taxon>Fungi</taxon>
        <taxon>Dikarya</taxon>
        <taxon>Ascomycota</taxon>
        <taxon>Pezizomycotina</taxon>
        <taxon>Sordariomycetes</taxon>
        <taxon>Sordariomycetidae</taxon>
        <taxon>Coniochaetales</taxon>
        <taxon>Coniochaetaceae</taxon>
        <taxon>Coniochaeta</taxon>
    </lineage>
</organism>
<dbReference type="GO" id="GO:0005681">
    <property type="term" value="C:spliceosomal complex"/>
    <property type="evidence" value="ECO:0007669"/>
    <property type="project" value="TreeGrafter"/>
</dbReference>
<dbReference type="GO" id="GO:0045292">
    <property type="term" value="P:mRNA cis splicing, via spliceosome"/>
    <property type="evidence" value="ECO:0007669"/>
    <property type="project" value="TreeGrafter"/>
</dbReference>
<sequence>MPPTILRSPPSVSDYVSLSEWQSQTPETFHGGKPVLHYHATGVLARVYRSQCDSLAFFSNPSPLSFPEPSIDNPDEKCEQLVDLFINSENFTIYSPKAECGLSLPYPTITLHAIKKVQNTAVEGEEFPSVYLQLELSDGGEDDESYDTVELTLIPGPTPGTDKNEPQPEETKKMFEAISECSNLNPDPAEDEDEDEDEYDKIVFEGDIEGRDEIPGLPGVYASATDLPPPMPGSSGWITAENVHEYFDAEGNWIGGEEEGASGELGEGAGRVRGREEVEGEGGVNGHGAEGEDGETKRVRTE</sequence>
<dbReference type="InParanoid" id="A0A1J7IRP1"/>
<dbReference type="GO" id="GO:0034715">
    <property type="term" value="C:pICln-Sm protein complex"/>
    <property type="evidence" value="ECO:0007669"/>
    <property type="project" value="TreeGrafter"/>
</dbReference>
<dbReference type="Proteomes" id="UP000182658">
    <property type="component" value="Unassembled WGS sequence"/>
</dbReference>
<evidence type="ECO:0000256" key="3">
    <source>
        <dbReference type="ARBA" id="ARBA00022490"/>
    </source>
</evidence>
<evidence type="ECO:0000313" key="6">
    <source>
        <dbReference type="EMBL" id="OIW30327.1"/>
    </source>
</evidence>
<evidence type="ECO:0000256" key="4">
    <source>
        <dbReference type="ARBA" id="ARBA00023242"/>
    </source>
</evidence>
<dbReference type="InterPro" id="IPR011993">
    <property type="entry name" value="PH-like_dom_sf"/>
</dbReference>
<dbReference type="PANTHER" id="PTHR21399">
    <property type="entry name" value="CHLORIDE CONDUCTANCE REGULATORY PROTEIN ICLN"/>
    <property type="match status" value="1"/>
</dbReference>